<dbReference type="Ensembl" id="ENSSSCT00040026171.1">
    <property type="protein sequence ID" value="ENSSSCP00040011063.1"/>
    <property type="gene ID" value="ENSSSCG00040019383.1"/>
</dbReference>
<feature type="region of interest" description="Disordered" evidence="24">
    <location>
        <begin position="1599"/>
        <end position="1692"/>
    </location>
</feature>
<dbReference type="SUPFAM" id="SSF57850">
    <property type="entry name" value="RING/U-box"/>
    <property type="match status" value="1"/>
</dbReference>
<evidence type="ECO:0000256" key="21">
    <source>
        <dbReference type="PROSITE-ProRule" id="PRU00035"/>
    </source>
</evidence>
<dbReference type="Gene3D" id="1.10.246.20">
    <property type="entry name" value="Coactivator CBP, KIX domain"/>
    <property type="match status" value="1"/>
</dbReference>
<feature type="zinc finger region" description="TAZ-type" evidence="22">
    <location>
        <begin position="1494"/>
        <end position="1575"/>
    </location>
</feature>
<dbReference type="Gene3D" id="3.30.60.90">
    <property type="match status" value="1"/>
</dbReference>
<evidence type="ECO:0000256" key="18">
    <source>
        <dbReference type="ARBA" id="ARBA00023163"/>
    </source>
</evidence>
<evidence type="ECO:0000313" key="31">
    <source>
        <dbReference type="Proteomes" id="UP000694722"/>
    </source>
</evidence>
<dbReference type="InterPro" id="IPR038547">
    <property type="entry name" value="RING_CBP-p300_sf"/>
</dbReference>
<dbReference type="GO" id="GO:0140297">
    <property type="term" value="F:DNA-binding transcription factor binding"/>
    <property type="evidence" value="ECO:0007669"/>
    <property type="project" value="UniProtKB-ARBA"/>
</dbReference>
<dbReference type="FunFam" id="1.20.920.10:FF:000001">
    <property type="entry name" value="Histone acetyltransferase p300"/>
    <property type="match status" value="1"/>
</dbReference>
<keyword evidence="12 22" id="KW-0862">Zinc</keyword>
<dbReference type="SMART" id="SM01250">
    <property type="entry name" value="KAT11"/>
    <property type="match status" value="1"/>
</dbReference>
<feature type="region of interest" description="Disordered" evidence="24">
    <location>
        <begin position="1030"/>
        <end position="1055"/>
    </location>
</feature>
<feature type="compositionally biased region" description="Basic and acidic residues" evidence="24">
    <location>
        <begin position="1286"/>
        <end position="1298"/>
    </location>
</feature>
<keyword evidence="6" id="KW-1017">Isopeptide bond</keyword>
<feature type="region of interest" description="Disordered" evidence="24">
    <location>
        <begin position="138"/>
        <end position="164"/>
    </location>
</feature>
<feature type="domain" description="Bromo" evidence="25">
    <location>
        <begin position="883"/>
        <end position="955"/>
    </location>
</feature>
<keyword evidence="4" id="KW-0488">Methylation</keyword>
<dbReference type="PANTHER" id="PTHR13808:SF29">
    <property type="entry name" value="HISTONE ACETYLTRANSFERASE P300"/>
    <property type="match status" value="1"/>
</dbReference>
<evidence type="ECO:0000256" key="20">
    <source>
        <dbReference type="ARBA" id="ARBA00047411"/>
    </source>
</evidence>
<dbReference type="SUPFAM" id="SSF47040">
    <property type="entry name" value="Kix domain of CBP (creb binding protein)"/>
    <property type="match status" value="1"/>
</dbReference>
<feature type="region of interest" description="Disordered" evidence="24">
    <location>
        <begin position="1755"/>
        <end position="1789"/>
    </location>
</feature>
<dbReference type="GO" id="GO:0045944">
    <property type="term" value="P:positive regulation of transcription by RNA polymerase II"/>
    <property type="evidence" value="ECO:0007669"/>
    <property type="project" value="UniProtKB-ARBA"/>
</dbReference>
<evidence type="ECO:0000256" key="1">
    <source>
        <dbReference type="ARBA" id="ARBA00004123"/>
    </source>
</evidence>
<dbReference type="Proteomes" id="UP000694722">
    <property type="component" value="Unplaced"/>
</dbReference>
<feature type="compositionally biased region" description="Pro residues" evidence="24">
    <location>
        <begin position="1632"/>
        <end position="1655"/>
    </location>
</feature>
<evidence type="ECO:0000256" key="24">
    <source>
        <dbReference type="SAM" id="MobiDB-lite"/>
    </source>
</evidence>
<dbReference type="PROSITE" id="PS50135">
    <property type="entry name" value="ZF_ZZ_2"/>
    <property type="match status" value="1"/>
</dbReference>
<feature type="domain" description="TAZ-type" evidence="26">
    <location>
        <begin position="1494"/>
        <end position="1575"/>
    </location>
</feature>
<evidence type="ECO:0000256" key="5">
    <source>
        <dbReference type="ARBA" id="ARBA00022490"/>
    </source>
</evidence>
<dbReference type="Pfam" id="PF09030">
    <property type="entry name" value="Creb_binding"/>
    <property type="match status" value="1"/>
</dbReference>
<feature type="compositionally biased region" description="Low complexity" evidence="24">
    <location>
        <begin position="18"/>
        <end position="28"/>
    </location>
</feature>
<dbReference type="CDD" id="cd15802">
    <property type="entry name" value="RING_CBP-p300"/>
    <property type="match status" value="1"/>
</dbReference>
<dbReference type="InterPro" id="IPR010303">
    <property type="entry name" value="RING_CBP-p300"/>
</dbReference>
<dbReference type="InterPro" id="IPR000197">
    <property type="entry name" value="Znf_TAZ"/>
</dbReference>
<dbReference type="FunFam" id="1.20.1020.10:FF:000001">
    <property type="entry name" value="E1A binding protein p300"/>
    <property type="match status" value="1"/>
</dbReference>
<dbReference type="Gene3D" id="2.10.110.40">
    <property type="match status" value="1"/>
</dbReference>
<evidence type="ECO:0000256" key="2">
    <source>
        <dbReference type="ARBA" id="ARBA00004496"/>
    </source>
</evidence>
<proteinExistence type="predicted"/>
<dbReference type="Pfam" id="PF02172">
    <property type="entry name" value="KIX"/>
    <property type="match status" value="1"/>
</dbReference>
<keyword evidence="16" id="KW-0090">Biological rhythms</keyword>
<evidence type="ECO:0000256" key="9">
    <source>
        <dbReference type="ARBA" id="ARBA00022723"/>
    </source>
</evidence>
<feature type="compositionally biased region" description="Basic and acidic residues" evidence="24">
    <location>
        <begin position="814"/>
        <end position="839"/>
    </location>
</feature>
<dbReference type="FunFam" id="1.10.246.20:FF:000001">
    <property type="entry name" value="E1A binding protein p300"/>
    <property type="match status" value="1"/>
</dbReference>
<dbReference type="Gene3D" id="1.20.920.10">
    <property type="entry name" value="Bromodomain-like"/>
    <property type="match status" value="1"/>
</dbReference>
<feature type="domain" description="KIX" evidence="28">
    <location>
        <begin position="382"/>
        <end position="461"/>
    </location>
</feature>
<dbReference type="GO" id="GO:0003713">
    <property type="term" value="F:transcription coactivator activity"/>
    <property type="evidence" value="ECO:0007669"/>
    <property type="project" value="InterPro"/>
</dbReference>
<feature type="compositionally biased region" description="Polar residues" evidence="24">
    <location>
        <begin position="2050"/>
        <end position="2075"/>
    </location>
</feature>
<keyword evidence="13" id="KW-0832">Ubl conjugation</keyword>
<dbReference type="CDD" id="cd20910">
    <property type="entry name" value="NCBD_CREBBP-p300_like"/>
    <property type="match status" value="1"/>
</dbReference>
<evidence type="ECO:0000256" key="7">
    <source>
        <dbReference type="ARBA" id="ARBA00022553"/>
    </source>
</evidence>
<evidence type="ECO:0000259" key="27">
    <source>
        <dbReference type="PROSITE" id="PS50135"/>
    </source>
</evidence>
<dbReference type="Pfam" id="PF06001">
    <property type="entry name" value="RING_CBP-p300"/>
    <property type="match status" value="1"/>
</dbReference>
<feature type="compositionally biased region" description="Acidic residues" evidence="24">
    <location>
        <begin position="801"/>
        <end position="813"/>
    </location>
</feature>
<keyword evidence="18" id="KW-0804">Transcription</keyword>
<feature type="compositionally biased region" description="Low complexity" evidence="24">
    <location>
        <begin position="662"/>
        <end position="676"/>
    </location>
</feature>
<feature type="compositionally biased region" description="Low complexity" evidence="24">
    <location>
        <begin position="2107"/>
        <end position="2119"/>
    </location>
</feature>
<dbReference type="SMART" id="SM00297">
    <property type="entry name" value="BROMO"/>
    <property type="match status" value="1"/>
</dbReference>
<feature type="compositionally biased region" description="Low complexity" evidence="24">
    <location>
        <begin position="1979"/>
        <end position="2006"/>
    </location>
</feature>
<dbReference type="InterPro" id="IPR014744">
    <property type="entry name" value="Nuc_rcpt_coact_CREBbp"/>
</dbReference>
<dbReference type="InterPro" id="IPR037073">
    <property type="entry name" value="Nuc_rcpt_coact_CREBbp_sf"/>
</dbReference>
<keyword evidence="17 21" id="KW-0103">Bromodomain</keyword>
<dbReference type="InterPro" id="IPR000433">
    <property type="entry name" value="Znf_ZZ"/>
</dbReference>
<dbReference type="FunFam" id="3.30.60.90:FF:000003">
    <property type="entry name" value="E1A binding protein p300"/>
    <property type="match status" value="1"/>
</dbReference>
<dbReference type="PROSITE" id="PS50134">
    <property type="entry name" value="ZF_TAZ"/>
    <property type="match status" value="1"/>
</dbReference>
<dbReference type="CDD" id="cd02337">
    <property type="entry name" value="ZZ_CBP"/>
    <property type="match status" value="1"/>
</dbReference>
<dbReference type="EC" id="2.3.1.48" evidence="3"/>
<evidence type="ECO:0000256" key="6">
    <source>
        <dbReference type="ARBA" id="ARBA00022499"/>
    </source>
</evidence>
<evidence type="ECO:0000313" key="30">
    <source>
        <dbReference type="Ensembl" id="ENSSSCP00040011063.1"/>
    </source>
</evidence>
<feature type="compositionally biased region" description="Basic residues" evidence="24">
    <location>
        <begin position="1314"/>
        <end position="1324"/>
    </location>
</feature>
<dbReference type="InterPro" id="IPR035898">
    <property type="entry name" value="TAZ_dom_sf"/>
</dbReference>
<keyword evidence="7" id="KW-0597">Phosphoprotein</keyword>
<keyword evidence="5" id="KW-0963">Cytoplasm</keyword>
<dbReference type="InterPro" id="IPR031162">
    <property type="entry name" value="CBP_P300_HAT"/>
</dbReference>
<evidence type="ECO:0000256" key="23">
    <source>
        <dbReference type="PROSITE-ProRule" id="PRU00228"/>
    </source>
</evidence>
<dbReference type="SUPFAM" id="SSF57933">
    <property type="entry name" value="TAZ domain"/>
    <property type="match status" value="1"/>
</dbReference>
<dbReference type="InterPro" id="IPR009110">
    <property type="entry name" value="Nuc_rcpt_coact"/>
</dbReference>
<evidence type="ECO:0000259" key="28">
    <source>
        <dbReference type="PROSITE" id="PS50952"/>
    </source>
</evidence>
<dbReference type="GO" id="GO:0005654">
    <property type="term" value="C:nucleoplasm"/>
    <property type="evidence" value="ECO:0007669"/>
    <property type="project" value="UniProtKB-ARBA"/>
</dbReference>
<feature type="compositionally biased region" description="Polar residues" evidence="24">
    <location>
        <begin position="526"/>
        <end position="536"/>
    </location>
</feature>
<reference evidence="30" key="1">
    <citation type="submission" date="2025-08" db="UniProtKB">
        <authorList>
            <consortium name="Ensembl"/>
        </authorList>
    </citation>
    <scope>IDENTIFICATION</scope>
</reference>
<keyword evidence="8" id="KW-0808">Transferase</keyword>
<feature type="domain" description="CBP/p300-type HAT" evidence="29">
    <location>
        <begin position="1053"/>
        <end position="1429"/>
    </location>
</feature>
<dbReference type="PROSITE" id="PS50952">
    <property type="entry name" value="KIX"/>
    <property type="match status" value="1"/>
</dbReference>
<evidence type="ECO:0000256" key="8">
    <source>
        <dbReference type="ARBA" id="ARBA00022679"/>
    </source>
</evidence>
<dbReference type="PRINTS" id="PR01217">
    <property type="entry name" value="PRICHEXTENSN"/>
</dbReference>
<comment type="catalytic activity">
    <reaction evidence="20">
        <text>(S)-lactoyl-CoA + L-lysyl-[protein] = N(6)-[(S)-lactoyl]-L-lysyl-[protein] + CoA + H(+)</text>
        <dbReference type="Rhea" id="RHEA:61996"/>
        <dbReference type="Rhea" id="RHEA-COMP:9752"/>
        <dbReference type="Rhea" id="RHEA-COMP:19466"/>
        <dbReference type="ChEBI" id="CHEBI:15378"/>
        <dbReference type="ChEBI" id="CHEBI:29969"/>
        <dbReference type="ChEBI" id="CHEBI:57287"/>
        <dbReference type="ChEBI" id="CHEBI:231527"/>
        <dbReference type="ChEBI" id="CHEBI:231528"/>
    </reaction>
    <physiologicalReaction direction="left-to-right" evidence="20">
        <dbReference type="Rhea" id="RHEA:61997"/>
    </physiologicalReaction>
</comment>
<feature type="compositionally biased region" description="Polar residues" evidence="24">
    <location>
        <begin position="1036"/>
        <end position="1045"/>
    </location>
</feature>
<feature type="compositionally biased region" description="Low complexity" evidence="24">
    <location>
        <begin position="714"/>
        <end position="742"/>
    </location>
</feature>
<dbReference type="GO" id="GO:0000123">
    <property type="term" value="C:histone acetyltransferase complex"/>
    <property type="evidence" value="ECO:0007669"/>
    <property type="project" value="InterPro"/>
</dbReference>
<feature type="compositionally biased region" description="Polar residues" evidence="24">
    <location>
        <begin position="765"/>
        <end position="790"/>
    </location>
</feature>
<dbReference type="InterPro" id="IPR043145">
    <property type="entry name" value="Znf_ZZ_sf"/>
</dbReference>
<dbReference type="GO" id="GO:0008270">
    <property type="term" value="F:zinc ion binding"/>
    <property type="evidence" value="ECO:0007669"/>
    <property type="project" value="UniProtKB-KW"/>
</dbReference>
<accession>A0A8D1DTJ1</accession>
<dbReference type="InterPro" id="IPR013178">
    <property type="entry name" value="Histone_AcTrfase_Rtt109/CBP"/>
</dbReference>
<dbReference type="GO" id="GO:0005737">
    <property type="term" value="C:cytoplasm"/>
    <property type="evidence" value="ECO:0007669"/>
    <property type="project" value="UniProtKB-SubCell"/>
</dbReference>
<feature type="compositionally biased region" description="Pro residues" evidence="24">
    <location>
        <begin position="677"/>
        <end position="713"/>
    </location>
</feature>
<dbReference type="SUPFAM" id="SSF47370">
    <property type="entry name" value="Bromodomain"/>
    <property type="match status" value="1"/>
</dbReference>
<feature type="compositionally biased region" description="Pro residues" evidence="24">
    <location>
        <begin position="1675"/>
        <end position="1692"/>
    </location>
</feature>
<dbReference type="PROSITE" id="PS50014">
    <property type="entry name" value="BROMODOMAIN_2"/>
    <property type="match status" value="1"/>
</dbReference>
<feature type="compositionally biased region" description="Polar residues" evidence="24">
    <location>
        <begin position="2137"/>
        <end position="2148"/>
    </location>
</feature>
<evidence type="ECO:0000256" key="3">
    <source>
        <dbReference type="ARBA" id="ARBA00013184"/>
    </source>
</evidence>
<evidence type="ECO:0000259" key="25">
    <source>
        <dbReference type="PROSITE" id="PS50014"/>
    </source>
</evidence>
<evidence type="ECO:0000256" key="15">
    <source>
        <dbReference type="ARBA" id="ARBA00023015"/>
    </source>
</evidence>
<feature type="compositionally biased region" description="Pro residues" evidence="24">
    <location>
        <begin position="2081"/>
        <end position="2106"/>
    </location>
</feature>
<feature type="region of interest" description="Disordered" evidence="24">
    <location>
        <begin position="294"/>
        <end position="339"/>
    </location>
</feature>
<dbReference type="CDD" id="cd05495">
    <property type="entry name" value="Bromo_cbp_like"/>
    <property type="match status" value="1"/>
</dbReference>
<evidence type="ECO:0000256" key="4">
    <source>
        <dbReference type="ARBA" id="ARBA00022481"/>
    </source>
</evidence>
<dbReference type="SMART" id="SM00551">
    <property type="entry name" value="ZnF_TAZ"/>
    <property type="match status" value="1"/>
</dbReference>
<keyword evidence="15" id="KW-0805">Transcription regulation</keyword>
<protein>
    <recommendedName>
        <fullName evidence="3">histone acetyltransferase</fullName>
        <ecNumber evidence="3">2.3.1.48</ecNumber>
    </recommendedName>
</protein>
<feature type="region of interest" description="Disordered" evidence="24">
    <location>
        <begin position="1955"/>
        <end position="2006"/>
    </location>
</feature>
<feature type="compositionally biased region" description="Polar residues" evidence="24">
    <location>
        <begin position="141"/>
        <end position="160"/>
    </location>
</feature>
<evidence type="ECO:0000259" key="29">
    <source>
        <dbReference type="PROSITE" id="PS51727"/>
    </source>
</evidence>
<feature type="region of interest" description="Disordered" evidence="24">
    <location>
        <begin position="1861"/>
        <end position="1932"/>
    </location>
</feature>
<feature type="region of interest" description="Disordered" evidence="24">
    <location>
        <begin position="523"/>
        <end position="867"/>
    </location>
</feature>
<dbReference type="InterPro" id="IPR001487">
    <property type="entry name" value="Bromodomain"/>
</dbReference>
<dbReference type="InterPro" id="IPR003101">
    <property type="entry name" value="KIX_dom"/>
</dbReference>
<dbReference type="PROSITE" id="PS01357">
    <property type="entry name" value="ZF_ZZ_1"/>
    <property type="match status" value="1"/>
</dbReference>
<dbReference type="Pfam" id="PF08214">
    <property type="entry name" value="HAT_KAT11"/>
    <property type="match status" value="1"/>
</dbReference>
<dbReference type="PANTHER" id="PTHR13808">
    <property type="entry name" value="CBP/P300-RELATED"/>
    <property type="match status" value="1"/>
</dbReference>
<dbReference type="Pfam" id="PF02135">
    <property type="entry name" value="zf-TAZ"/>
    <property type="match status" value="1"/>
</dbReference>
<dbReference type="InterPro" id="IPR036529">
    <property type="entry name" value="KIX_dom_sf"/>
</dbReference>
<organism evidence="30 31">
    <name type="scientific">Sus scrofa</name>
    <name type="common">Pig</name>
    <dbReference type="NCBI Taxonomy" id="9823"/>
    <lineage>
        <taxon>Eukaryota</taxon>
        <taxon>Metazoa</taxon>
        <taxon>Chordata</taxon>
        <taxon>Craniata</taxon>
        <taxon>Vertebrata</taxon>
        <taxon>Euteleostomi</taxon>
        <taxon>Mammalia</taxon>
        <taxon>Eutheria</taxon>
        <taxon>Laurasiatheria</taxon>
        <taxon>Artiodactyla</taxon>
        <taxon>Suina</taxon>
        <taxon>Suidae</taxon>
        <taxon>Sus</taxon>
    </lineage>
</organism>
<evidence type="ECO:0000256" key="19">
    <source>
        <dbReference type="ARBA" id="ARBA00023242"/>
    </source>
</evidence>
<feature type="compositionally biased region" description="Low complexity" evidence="24">
    <location>
        <begin position="1758"/>
        <end position="1775"/>
    </location>
</feature>
<feature type="compositionally biased region" description="Pro residues" evidence="24">
    <location>
        <begin position="743"/>
        <end position="753"/>
    </location>
</feature>
<evidence type="ECO:0000256" key="17">
    <source>
        <dbReference type="ARBA" id="ARBA00023117"/>
    </source>
</evidence>
<name>A0A8D1DTJ1_PIG</name>
<evidence type="ECO:0000256" key="14">
    <source>
        <dbReference type="ARBA" id="ARBA00022990"/>
    </source>
</evidence>
<evidence type="ECO:0000259" key="26">
    <source>
        <dbReference type="PROSITE" id="PS50134"/>
    </source>
</evidence>
<feature type="region of interest" description="Disordered" evidence="24">
    <location>
        <begin position="1"/>
        <end position="29"/>
    </location>
</feature>
<dbReference type="SMART" id="SM00291">
    <property type="entry name" value="ZnF_ZZ"/>
    <property type="match status" value="1"/>
</dbReference>
<feature type="region of interest" description="Disordered" evidence="24">
    <location>
        <begin position="2037"/>
        <end position="2155"/>
    </location>
</feature>
<feature type="region of interest" description="Disordered" evidence="24">
    <location>
        <begin position="1286"/>
        <end position="1344"/>
    </location>
</feature>
<dbReference type="InterPro" id="IPR018359">
    <property type="entry name" value="Bromodomain_CS"/>
</dbReference>
<feature type="domain" description="ZZ-type" evidence="27">
    <location>
        <begin position="1431"/>
        <end position="1479"/>
    </location>
</feature>
<feature type="compositionally biased region" description="Polar residues" evidence="24">
    <location>
        <begin position="606"/>
        <end position="619"/>
    </location>
</feature>
<evidence type="ECO:0000256" key="13">
    <source>
        <dbReference type="ARBA" id="ARBA00022843"/>
    </source>
</evidence>
<dbReference type="Pfam" id="PF00439">
    <property type="entry name" value="Bromodomain"/>
    <property type="match status" value="1"/>
</dbReference>
<dbReference type="FunFam" id="2.10.110.40:FF:000001">
    <property type="entry name" value="E1A binding protein p300"/>
    <property type="match status" value="1"/>
</dbReference>
<dbReference type="PROSITE" id="PS51727">
    <property type="entry name" value="CBP_P300_HAT"/>
    <property type="match status" value="1"/>
</dbReference>
<feature type="compositionally biased region" description="Low complexity" evidence="24">
    <location>
        <begin position="301"/>
        <end position="317"/>
    </location>
</feature>
<feature type="compositionally biased region" description="Low complexity" evidence="24">
    <location>
        <begin position="572"/>
        <end position="589"/>
    </location>
</feature>
<feature type="compositionally biased region" description="Pro residues" evidence="24">
    <location>
        <begin position="649"/>
        <end position="661"/>
    </location>
</feature>
<dbReference type="Pfam" id="PF00569">
    <property type="entry name" value="ZZ"/>
    <property type="match status" value="1"/>
</dbReference>
<feature type="compositionally biased region" description="Low complexity" evidence="24">
    <location>
        <begin position="846"/>
        <end position="857"/>
    </location>
</feature>
<dbReference type="GO" id="GO:0004402">
    <property type="term" value="F:histone acetyltransferase activity"/>
    <property type="evidence" value="ECO:0007669"/>
    <property type="project" value="InterPro"/>
</dbReference>
<dbReference type="SUPFAM" id="SSF69125">
    <property type="entry name" value="Nuclear receptor coactivator interlocking domain"/>
    <property type="match status" value="1"/>
</dbReference>
<evidence type="ECO:0000256" key="22">
    <source>
        <dbReference type="PROSITE-ProRule" id="PRU00203"/>
    </source>
</evidence>
<keyword evidence="14" id="KW-0007">Acetylation</keyword>
<comment type="subcellular location">
    <subcellularLocation>
        <location evidence="2">Cytoplasm</location>
    </subcellularLocation>
    <subcellularLocation>
        <location evidence="1">Nucleus</location>
    </subcellularLocation>
</comment>
<evidence type="ECO:0000256" key="16">
    <source>
        <dbReference type="ARBA" id="ARBA00023108"/>
    </source>
</evidence>
<keyword evidence="19" id="KW-0539">Nucleus</keyword>
<dbReference type="PRINTS" id="PR00503">
    <property type="entry name" value="BROMODOMAIN"/>
</dbReference>
<dbReference type="GO" id="GO:0048511">
    <property type="term" value="P:rhythmic process"/>
    <property type="evidence" value="ECO:0007669"/>
    <property type="project" value="UniProtKB-KW"/>
</dbReference>
<sequence>MAENVVEPGPPSAKRPKLSSPALSASASDGTDFGSLFDLEHDLPDELINSTELGLTNGGDISQLQTSLGIVQDAASKHKQLSELLRSGSSPNLNMGVGGPGQSMASQAQQNSPGLGLINSMVKSPMAQAGLTSPNMGMGTSGPNQGPTPSATGMMNSPVNQPAMGMNTGMNAGMNPGMLAAGNGQGMMPNQVMNGSIGAGRGRPNMQYPNPGLANAGNLMTEPLQQGSPQMGGQTGLRGPQPLKILTGAPVGLGNTSSLGVGQQSTPSLSTVSQIDPSSIERAYAALGLPYQVNQMPTPPQVQAKSQQNQQSGQSPQGMRPMSNMSASPMGVNGGVGVQTSNLLSDSMLHSAINSQNPMMSENASVASLGPMPTAAQPSSTGIRKQWHEDITQDLRNHLVHKLVQAIFPTPDPAALKDRRMENLVAYARKVEGDMYESANNRAEYYHLLAEKIYKIQKELEEKRRTRLQKQNMLPSAASMVPVSMNPGPNMGQPQPGMTSNGPLPDPSVIRGSVPNQMMPRITPQPGLNQFGQMSMPQPPIGPRQTSPLQHHGQLAQPGTLNPPMGYGPRMQQPSSQSQFLPQAQFPAQGMNVTNMPLAPSGGQAPVSQAQMSSSSCPVNSPIMPPGSQGSHIHCPPLPQPVLHQNSPSPVPSRTPTPHHTPPSIGAQQPPATAIPAPVPTPPAMPPGPQSQALHPPPRQTPTPPPTQLPPQVQPSLPAAPTADQPQQQPLSQQSTAASVPTPTAPLLPPQPATPLSQPAVSIEGQVSNPPSTSSTEVNSQNIPEKQPSQEVKMEAKMEVDPPEPADTQPEDIPETKAEDCKVEPTETEERGTELKAETKEEEDQPSTSATQSSPAPGQSKKKIFKPDELRQALMPTLEALYRQDPESLPFRQPVDPQLLGIPDYFDIVKSPMDLSTIKRKLDTGQYQEPWQYVDDIWLMFNNAWLYNRKTSRVYKYCSKLSEVFEQEIDPVMQSLGYCCGRKLEFSPQTLCCYGKQLCTIPRDATYYSYQNRYHFCEKCFNEIQGESVSLGDDPSQPQTTINKEQFSKRKNDTLDPELPSTRLGTFLENRVNDFLRRQNHPESGEVTVRVVHASDKTVEVKPGMKARFVDSGEMAESFPYRTKALFAFEEIDGVDLCFFGMHVQEYGSDCPPPNQRRVYISYLDSVHFFRPKCLRTAVYHEILIGYLEYVKKLGYTTGHIWACPPSEGDDYIFHCHPPDQKIPKPKRLQEWYKKMLDKAVSERIVHDYKDIFKQATEDRLTSAKELPYFEGDFWPNVLEESIKELEQEEEERKREENTSSESTDVTKGDSKNAKKKNNKKTSKNKSSLSRGNKKKPGMPNVSNDLSQKLYATMEKHKEVFFVIRLIAGPAANSLPPIVDPDPLIPCDLMDGRDAFLTLARDKHLEFSSLRRAQWSTMCMLVELHTQSQDRFVYTCNECKHHVETRWHCTVCEDYDLCITCYNTKNHDHKMEKLGLGLDDESNNQQAAATQSPGDSRRLSIQRCIQSLVHACQCRNANCSLPSCQKMKRVVQHTKGCKRKTNGGCPICKQLIALCCYHAKHCQENKCPVPFCLNIKQKLRQQQLQHRLQQAQMLRRRMASMQRTGVVGQQQGLPSPTPATPTTPTGQQPATPQTPQPQPPSQPQPTPPNSMPPYLPRTQAPGPVSQGKAAGQVTPPTPPQTAQPPLPGPPPAAVEMAMQIQRAAETQRQMAHVQIFQRPIQHQMPQMPPMAPMGMNPPPMARGPSGHLEPGMGPAGMQQQPPWAQGGLPQPQQLQSGMPRPAMMSVSQHGQPLNMAPQPGLGQVGVSPLKPGTVSQQALQNLLRTLRSPSSPLQQQQVLSILHANPQLLAAFIKQRAAKYANSNPQPLPGQPGMPQGQPGLQPPTMPGQQGVHSGPAMQNMNPLQAGVQRAGLPPQQPQQQLQPPMGGVSPQAQQMNVNHSTMPSQFRDILRRQQMMQQQQQGAGPGIGPGMANHNQFQQPQGVGYAPQPQPQPQQRMQHHMQQIQQGNMGQVGQLPQALGAEAGASLQAYQQRLLQQQMGSPAQPNPMSPQQHMLPSQAQSPHLQGQQLPSLSNQVRSPQPVPSPRPQSQPPHSSPSPRMQPQPSPHHVSPQTSSPHPGLVAAPGNPMEQGHFASPDQNTMLSQLASNPGMANLHGASATDLGLSTENSDLNSNLSQSTLDIH</sequence>
<feature type="compositionally biased region" description="Low complexity" evidence="24">
    <location>
        <begin position="1622"/>
        <end position="1631"/>
    </location>
</feature>
<evidence type="ECO:0000256" key="11">
    <source>
        <dbReference type="ARBA" id="ARBA00022771"/>
    </source>
</evidence>
<dbReference type="Gene3D" id="1.10.1630.10">
    <property type="entry name" value="Nuclear receptor coactivator, CREB-bp-like, interlocking domain"/>
    <property type="match status" value="1"/>
</dbReference>
<keyword evidence="11 23" id="KW-0863">Zinc-finger</keyword>
<evidence type="ECO:0000256" key="12">
    <source>
        <dbReference type="ARBA" id="ARBA00022833"/>
    </source>
</evidence>
<dbReference type="Gene3D" id="1.20.1020.10">
    <property type="entry name" value="TAZ domain"/>
    <property type="match status" value="1"/>
</dbReference>
<evidence type="ECO:0000256" key="10">
    <source>
        <dbReference type="ARBA" id="ARBA00022737"/>
    </source>
</evidence>
<keyword evidence="9 22" id="KW-0479">Metal-binding</keyword>
<keyword evidence="10" id="KW-0677">Repeat</keyword>
<dbReference type="InterPro" id="IPR036427">
    <property type="entry name" value="Bromodomain-like_sf"/>
</dbReference>
<dbReference type="PROSITE" id="PS00633">
    <property type="entry name" value="BROMODOMAIN_1"/>
    <property type="match status" value="1"/>
</dbReference>